<evidence type="ECO:0000259" key="1">
    <source>
        <dbReference type="PROSITE" id="PS51746"/>
    </source>
</evidence>
<keyword evidence="3" id="KW-1185">Reference proteome</keyword>
<evidence type="ECO:0000313" key="3">
    <source>
        <dbReference type="Proteomes" id="UP000199412"/>
    </source>
</evidence>
<dbReference type="EMBL" id="FNAP01000013">
    <property type="protein sequence ID" value="SDE83269.1"/>
    <property type="molecule type" value="Genomic_DNA"/>
</dbReference>
<dbReference type="PROSITE" id="PS51746">
    <property type="entry name" value="PPM_2"/>
    <property type="match status" value="1"/>
</dbReference>
<accession>A0A1G7G5H1</accession>
<dbReference type="PANTHER" id="PTHR13832:SF827">
    <property type="entry name" value="PROTEIN PHOSPHATASE 1L"/>
    <property type="match status" value="1"/>
</dbReference>
<dbReference type="Pfam" id="PF13672">
    <property type="entry name" value="PP2C_2"/>
    <property type="match status" value="1"/>
</dbReference>
<dbReference type="GO" id="GO:0004722">
    <property type="term" value="F:protein serine/threonine phosphatase activity"/>
    <property type="evidence" value="ECO:0007669"/>
    <property type="project" value="InterPro"/>
</dbReference>
<name>A0A1G7G5H1_9PROT</name>
<dbReference type="Gene3D" id="3.60.40.10">
    <property type="entry name" value="PPM-type phosphatase domain"/>
    <property type="match status" value="1"/>
</dbReference>
<sequence length="271" mass="29147">MSADGYRVRSIASSDTGRVRRVNEDAFLERPDIGLWAVADGMGGHSRGDVASNMVREALAAMPAPTSGLDLLQTVRATLLDVHDALLWEAREAGDDQTMGTTVVVLLIHDDHYACVWVGDSRCYLFRDGELGRVTHDHSVVQDMIDNGSLQEHEAESHPLSNVVTQALGAPVDLAPSTVHGPLRKGDLLLLCSDGLTRMVPETEIARLLRDQGVAAVDDLIAEALRAGGRDNVTVIAVAPYGDDGAGRHVAPPPTNDALDDDVFFDRTVKR</sequence>
<dbReference type="InterPro" id="IPR036457">
    <property type="entry name" value="PPM-type-like_dom_sf"/>
</dbReference>
<proteinExistence type="predicted"/>
<gene>
    <name evidence="2" type="ORF">SAMN05421720_11390</name>
</gene>
<protein>
    <submittedName>
        <fullName evidence="2">Protein phosphatase/serine/threonine protein phosphatase Stp1</fullName>
    </submittedName>
</protein>
<dbReference type="SUPFAM" id="SSF81606">
    <property type="entry name" value="PP2C-like"/>
    <property type="match status" value="1"/>
</dbReference>
<organism evidence="2 3">
    <name type="scientific">Rhodospira trueperi</name>
    <dbReference type="NCBI Taxonomy" id="69960"/>
    <lineage>
        <taxon>Bacteria</taxon>
        <taxon>Pseudomonadati</taxon>
        <taxon>Pseudomonadota</taxon>
        <taxon>Alphaproteobacteria</taxon>
        <taxon>Rhodospirillales</taxon>
        <taxon>Rhodospirillaceae</taxon>
        <taxon>Rhodospira</taxon>
    </lineage>
</organism>
<dbReference type="PANTHER" id="PTHR13832">
    <property type="entry name" value="PROTEIN PHOSPHATASE 2C"/>
    <property type="match status" value="1"/>
</dbReference>
<dbReference type="CDD" id="cd00143">
    <property type="entry name" value="PP2Cc"/>
    <property type="match status" value="1"/>
</dbReference>
<dbReference type="Proteomes" id="UP000199412">
    <property type="component" value="Unassembled WGS sequence"/>
</dbReference>
<dbReference type="STRING" id="69960.SAMN05421720_11390"/>
<dbReference type="AlphaFoldDB" id="A0A1G7G5H1"/>
<reference evidence="2 3" key="1">
    <citation type="submission" date="2016-10" db="EMBL/GenBank/DDBJ databases">
        <authorList>
            <person name="de Groot N.N."/>
        </authorList>
    </citation>
    <scope>NUCLEOTIDE SEQUENCE [LARGE SCALE GENOMIC DNA]</scope>
    <source>
        <strain evidence="2 3">ATCC 700224</strain>
    </source>
</reference>
<dbReference type="SMART" id="SM00331">
    <property type="entry name" value="PP2C_SIG"/>
    <property type="match status" value="1"/>
</dbReference>
<dbReference type="InterPro" id="IPR001932">
    <property type="entry name" value="PPM-type_phosphatase-like_dom"/>
</dbReference>
<feature type="domain" description="PPM-type phosphatase" evidence="1">
    <location>
        <begin position="9"/>
        <end position="240"/>
    </location>
</feature>
<evidence type="ECO:0000313" key="2">
    <source>
        <dbReference type="EMBL" id="SDE83269.1"/>
    </source>
</evidence>
<dbReference type="InterPro" id="IPR015655">
    <property type="entry name" value="PP2C"/>
</dbReference>
<dbReference type="SMART" id="SM00332">
    <property type="entry name" value="PP2Cc"/>
    <property type="match status" value="1"/>
</dbReference>
<dbReference type="OrthoDB" id="9801841at2"/>